<keyword evidence="2" id="KW-1133">Transmembrane helix</keyword>
<evidence type="ECO:0000256" key="1">
    <source>
        <dbReference type="SAM" id="MobiDB-lite"/>
    </source>
</evidence>
<protein>
    <submittedName>
        <fullName evidence="3">Uncharacterized protein</fullName>
    </submittedName>
</protein>
<reference evidence="3 4" key="1">
    <citation type="submission" date="2021-01" db="EMBL/GenBank/DDBJ databases">
        <title>Genome public.</title>
        <authorList>
            <person name="Liu C."/>
            <person name="Sun Q."/>
        </authorList>
    </citation>
    <scope>NUCLEOTIDE SEQUENCE [LARGE SCALE GENOMIC DNA]</scope>
    <source>
        <strain evidence="3 4">YIM B02515</strain>
    </source>
</reference>
<dbReference type="EMBL" id="JAESWC010000007">
    <property type="protein sequence ID" value="MBL4936599.1"/>
    <property type="molecule type" value="Genomic_DNA"/>
</dbReference>
<keyword evidence="2" id="KW-0472">Membrane</keyword>
<evidence type="ECO:0000313" key="3">
    <source>
        <dbReference type="EMBL" id="MBL4936599.1"/>
    </source>
</evidence>
<evidence type="ECO:0000313" key="4">
    <source>
        <dbReference type="Proteomes" id="UP000632377"/>
    </source>
</evidence>
<accession>A0ABS1TB72</accession>
<dbReference type="RefSeq" id="WP_202749353.1">
    <property type="nucleotide sequence ID" value="NZ_JAESWC010000007.1"/>
</dbReference>
<feature type="compositionally biased region" description="Low complexity" evidence="1">
    <location>
        <begin position="109"/>
        <end position="138"/>
    </location>
</feature>
<keyword evidence="4" id="KW-1185">Reference proteome</keyword>
<name>A0ABS1TB72_9CLOT</name>
<keyword evidence="2" id="KW-0812">Transmembrane</keyword>
<comment type="caution">
    <text evidence="3">The sequence shown here is derived from an EMBL/GenBank/DDBJ whole genome shotgun (WGS) entry which is preliminary data.</text>
</comment>
<dbReference type="Proteomes" id="UP000632377">
    <property type="component" value="Unassembled WGS sequence"/>
</dbReference>
<feature type="transmembrane region" description="Helical" evidence="2">
    <location>
        <begin position="62"/>
        <end position="84"/>
    </location>
</feature>
<evidence type="ECO:0000256" key="2">
    <source>
        <dbReference type="SAM" id="Phobius"/>
    </source>
</evidence>
<sequence>MNEEKDITTNENVQSNNIDIDKKDTETVDTISDVSAENDVSTVKVRTILKQRFRKLRPSVKMAIPIILVGIICFVGGIMADRALMWNRAGKFLKGRPGISRQMKKDPFNNKQFKNKNNTLPNKNNNNNNGGTNSQNNG</sequence>
<organism evidence="3 4">
    <name type="scientific">Clostridium rhizosphaerae</name>
    <dbReference type="NCBI Taxonomy" id="2803861"/>
    <lineage>
        <taxon>Bacteria</taxon>
        <taxon>Bacillati</taxon>
        <taxon>Bacillota</taxon>
        <taxon>Clostridia</taxon>
        <taxon>Eubacteriales</taxon>
        <taxon>Clostridiaceae</taxon>
        <taxon>Clostridium</taxon>
    </lineage>
</organism>
<proteinExistence type="predicted"/>
<feature type="region of interest" description="Disordered" evidence="1">
    <location>
        <begin position="96"/>
        <end position="138"/>
    </location>
</feature>
<gene>
    <name evidence="3" type="ORF">JK636_12605</name>
</gene>